<dbReference type="GO" id="GO:0008270">
    <property type="term" value="F:zinc ion binding"/>
    <property type="evidence" value="ECO:0007669"/>
    <property type="project" value="InterPro"/>
</dbReference>
<dbReference type="Gene3D" id="2.30.280.10">
    <property type="entry name" value="SRA-YDG"/>
    <property type="match status" value="1"/>
</dbReference>
<dbReference type="Pfam" id="PF02182">
    <property type="entry name" value="SAD_SRA"/>
    <property type="match status" value="1"/>
</dbReference>
<evidence type="ECO:0000259" key="10">
    <source>
        <dbReference type="PROSITE" id="PS50867"/>
    </source>
</evidence>
<comment type="subcellular location">
    <subcellularLocation>
        <location evidence="1">Chromosome</location>
    </subcellularLocation>
    <subcellularLocation>
        <location evidence="8">Nucleus</location>
    </subcellularLocation>
</comment>
<dbReference type="Pfam" id="PF00856">
    <property type="entry name" value="SET"/>
    <property type="match status" value="1"/>
</dbReference>
<dbReference type="InterPro" id="IPR001214">
    <property type="entry name" value="SET_dom"/>
</dbReference>
<protein>
    <submittedName>
        <fullName evidence="13">Uncharacterized protein</fullName>
    </submittedName>
</protein>
<accession>A0A7N0V9T8</accession>
<dbReference type="Pfam" id="PF05033">
    <property type="entry name" value="Pre-SET"/>
    <property type="match status" value="1"/>
</dbReference>
<dbReference type="InterPro" id="IPR046341">
    <property type="entry name" value="SET_dom_sf"/>
</dbReference>
<dbReference type="AlphaFoldDB" id="A0A7N0V9T8"/>
<dbReference type="PROSITE" id="PS51575">
    <property type="entry name" value="SAM_MT43_SUVAR39_2"/>
    <property type="match status" value="1"/>
</dbReference>
<evidence type="ECO:0000256" key="3">
    <source>
        <dbReference type="ARBA" id="ARBA00022603"/>
    </source>
</evidence>
<dbReference type="SUPFAM" id="SSF88697">
    <property type="entry name" value="PUA domain-like"/>
    <property type="match status" value="1"/>
</dbReference>
<dbReference type="Gene3D" id="2.170.270.10">
    <property type="entry name" value="SET domain"/>
    <property type="match status" value="1"/>
</dbReference>
<dbReference type="Proteomes" id="UP000594263">
    <property type="component" value="Unplaced"/>
</dbReference>
<keyword evidence="14" id="KW-1185">Reference proteome</keyword>
<dbReference type="PROSITE" id="PS50867">
    <property type="entry name" value="PRE_SET"/>
    <property type="match status" value="1"/>
</dbReference>
<reference evidence="13" key="1">
    <citation type="submission" date="2021-01" db="UniProtKB">
        <authorList>
            <consortium name="EnsemblPlants"/>
        </authorList>
    </citation>
    <scope>IDENTIFICATION</scope>
</reference>
<dbReference type="PROSITE" id="PS50280">
    <property type="entry name" value="SET"/>
    <property type="match status" value="1"/>
</dbReference>
<keyword evidence="4" id="KW-0808">Transferase</keyword>
<dbReference type="GO" id="GO:0005694">
    <property type="term" value="C:chromosome"/>
    <property type="evidence" value="ECO:0007669"/>
    <property type="project" value="UniProtKB-SubCell"/>
</dbReference>
<evidence type="ECO:0000313" key="13">
    <source>
        <dbReference type="EnsemblPlants" id="Kaladp0353s0002.1.v1.1.CDS.1"/>
    </source>
</evidence>
<dbReference type="InterPro" id="IPR003616">
    <property type="entry name" value="Post-SET_dom"/>
</dbReference>
<dbReference type="InterPro" id="IPR025794">
    <property type="entry name" value="H3-K9-MeTrfase_plant"/>
</dbReference>
<dbReference type="SUPFAM" id="SSF82199">
    <property type="entry name" value="SET domain"/>
    <property type="match status" value="1"/>
</dbReference>
<dbReference type="PANTHER" id="PTHR45660:SF46">
    <property type="entry name" value="HISTONE-LYSINE N-METHYLTRANSFERASE, H3 LYSINE-9 SPECIFIC SUVH6"/>
    <property type="match status" value="1"/>
</dbReference>
<evidence type="ECO:0000256" key="7">
    <source>
        <dbReference type="ARBA" id="ARBA00023242"/>
    </source>
</evidence>
<keyword evidence="5" id="KW-0949">S-adenosyl-L-methionine</keyword>
<keyword evidence="7 8" id="KW-0539">Nucleus</keyword>
<dbReference type="Gramene" id="Kaladp0353s0002.1.v1.1">
    <property type="protein sequence ID" value="Kaladp0353s0002.1.v1.1.CDS.1"/>
    <property type="gene ID" value="Kaladp0353s0002.v1.1"/>
</dbReference>
<evidence type="ECO:0000256" key="6">
    <source>
        <dbReference type="ARBA" id="ARBA00022853"/>
    </source>
</evidence>
<keyword evidence="2" id="KW-0158">Chromosome</keyword>
<feature type="domain" description="Pre-SET" evidence="10">
    <location>
        <begin position="722"/>
        <end position="782"/>
    </location>
</feature>
<dbReference type="EnsemblPlants" id="Kaladp0353s0002.1.v1.1">
    <property type="protein sequence ID" value="Kaladp0353s0002.1.v1.1.CDS.1"/>
    <property type="gene ID" value="Kaladp0353s0002.v1.1"/>
</dbReference>
<evidence type="ECO:0000256" key="5">
    <source>
        <dbReference type="ARBA" id="ARBA00022691"/>
    </source>
</evidence>
<dbReference type="GO" id="GO:0032259">
    <property type="term" value="P:methylation"/>
    <property type="evidence" value="ECO:0007669"/>
    <property type="project" value="UniProtKB-KW"/>
</dbReference>
<dbReference type="GO" id="GO:0005634">
    <property type="term" value="C:nucleus"/>
    <property type="evidence" value="ECO:0007669"/>
    <property type="project" value="UniProtKB-SubCell"/>
</dbReference>
<evidence type="ECO:0000259" key="12">
    <source>
        <dbReference type="PROSITE" id="PS51015"/>
    </source>
</evidence>
<keyword evidence="6" id="KW-0156">Chromatin regulator</keyword>
<feature type="domain" description="SET" evidence="9">
    <location>
        <begin position="785"/>
        <end position="928"/>
    </location>
</feature>
<dbReference type="PROSITE" id="PS51015">
    <property type="entry name" value="YDG"/>
    <property type="match status" value="1"/>
</dbReference>
<evidence type="ECO:0000256" key="1">
    <source>
        <dbReference type="ARBA" id="ARBA00004286"/>
    </source>
</evidence>
<evidence type="ECO:0000313" key="14">
    <source>
        <dbReference type="Proteomes" id="UP000594263"/>
    </source>
</evidence>
<proteinExistence type="predicted"/>
<keyword evidence="3" id="KW-0489">Methyltransferase</keyword>
<name>A0A7N0V9T8_KALFE</name>
<dbReference type="InterPro" id="IPR003105">
    <property type="entry name" value="SRA_YDG"/>
</dbReference>
<evidence type="ECO:0000259" key="9">
    <source>
        <dbReference type="PROSITE" id="PS50280"/>
    </source>
</evidence>
<organism evidence="13 14">
    <name type="scientific">Kalanchoe fedtschenkoi</name>
    <name type="common">Lavender scallops</name>
    <name type="synonym">South American air plant</name>
    <dbReference type="NCBI Taxonomy" id="63787"/>
    <lineage>
        <taxon>Eukaryota</taxon>
        <taxon>Viridiplantae</taxon>
        <taxon>Streptophyta</taxon>
        <taxon>Embryophyta</taxon>
        <taxon>Tracheophyta</taxon>
        <taxon>Spermatophyta</taxon>
        <taxon>Magnoliopsida</taxon>
        <taxon>eudicotyledons</taxon>
        <taxon>Gunneridae</taxon>
        <taxon>Pentapetalae</taxon>
        <taxon>Saxifragales</taxon>
        <taxon>Crassulaceae</taxon>
        <taxon>Kalanchoe</taxon>
    </lineage>
</organism>
<evidence type="ECO:0000256" key="4">
    <source>
        <dbReference type="ARBA" id="ARBA00022679"/>
    </source>
</evidence>
<evidence type="ECO:0000256" key="2">
    <source>
        <dbReference type="ARBA" id="ARBA00022454"/>
    </source>
</evidence>
<dbReference type="GO" id="GO:0003690">
    <property type="term" value="F:double-stranded DNA binding"/>
    <property type="evidence" value="ECO:0007669"/>
    <property type="project" value="TreeGrafter"/>
</dbReference>
<dbReference type="InterPro" id="IPR015947">
    <property type="entry name" value="PUA-like_sf"/>
</dbReference>
<dbReference type="PANTHER" id="PTHR45660">
    <property type="entry name" value="HISTONE-LYSINE N-METHYLTRANSFERASE SETMAR"/>
    <property type="match status" value="1"/>
</dbReference>
<dbReference type="InterPro" id="IPR007728">
    <property type="entry name" value="Pre-SET_dom"/>
</dbReference>
<evidence type="ECO:0000256" key="8">
    <source>
        <dbReference type="PROSITE-ProRule" id="PRU00358"/>
    </source>
</evidence>
<dbReference type="GO" id="GO:0042054">
    <property type="term" value="F:histone methyltransferase activity"/>
    <property type="evidence" value="ECO:0007669"/>
    <property type="project" value="InterPro"/>
</dbReference>
<dbReference type="SMART" id="SM00468">
    <property type="entry name" value="PreSET"/>
    <property type="match status" value="1"/>
</dbReference>
<feature type="domain" description="Post-SET" evidence="11">
    <location>
        <begin position="942"/>
        <end position="958"/>
    </location>
</feature>
<feature type="domain" description="YDG" evidence="12">
    <location>
        <begin position="507"/>
        <end position="655"/>
    </location>
</feature>
<evidence type="ECO:0000259" key="11">
    <source>
        <dbReference type="PROSITE" id="PS50868"/>
    </source>
</evidence>
<dbReference type="InterPro" id="IPR051357">
    <property type="entry name" value="H3K9_HMTase_SUVAR3-9"/>
</dbReference>
<dbReference type="PROSITE" id="PS50868">
    <property type="entry name" value="POST_SET"/>
    <property type="match status" value="1"/>
</dbReference>
<sequence length="958" mass="107159">MISQIVENGCSLLPNCSPVPKYKRRKISAVRDFPYGCGPNAPKINVRPTKGSCAGHGDHVQRSIDEVKIEPKLDIHTAAAHEFLQLKDELAKSPNEVSINSFLDKTILSCVHSFPVQPEKPTYNFNNSVNNSGRNYPPRRKISAIRDFPPFCGRDAPRLMKDECIKVRASSQHGSASQNVVENMDVKSRELDGVGKEIVLYDAKNEVSDHDAKMLAFDDVVGKEIIVRSEGCGLRGQLLESCENSANRLVVHALTAEPNYNEIAVHKEGEHLRSEHVLVNAVDREIVHALTAASRSKESGVELENNYSRSESSYENGVNDAVVYGLMAAPKCPWRQSKAVIFTSVRGIHKSRLKLGSSSVMKKSKVRKLLEERRALKAASKTKKSRQPNYIEATPLRSRYPNAMEMDSWEVEEDRNSFYVNHRSHDIDLPPVVPSNAKLQKDSNDCVSYNKVRETLRLFQAVFRKLMHEEEAILRRGETASKRVDLLTAKFLKDQGKYINTGKQIVGSVPGVDVGFEFQFRVELAIVGLHRLYQAGIDYMKKDGSLIATSVVASGGYADDMDSADVLIYSGSGGNPTKGDKKAEDQKLERGNLALKNSVTVKNPVRVIRGHDHKISDGRTRTVKTYTYDGLYVVTAYWQKPGPNGNLVYMFRLERIPGQPELAWNVIKKSKVRHGVCTQDISEGKELIPICAVNTIDDQKPPFFKYITSMLYPDWCRPLPLRGCNCVGGCTDSASCSCALRNGGEIPFNNNGSIVEVKPLVYECGPSCKCPPTCPNRVSQFGVRFQLEIFKTEARGWGVRSLNYIPSGSFICEYLGELLEDRQAEQRIGNDEYLFDIGSSFSDRNLLDEFPNIMPHLQIGPSEVVDDVGFTIDAERYGNVGRFINHSCSPNLYAQNVLYDHEDRRIPHIMLFAAENIPALQELTYHYNYNIGEVRDVNGNVKVKHCFCGSAECIGRLY</sequence>
<dbReference type="SMART" id="SM00317">
    <property type="entry name" value="SET"/>
    <property type="match status" value="1"/>
</dbReference>
<dbReference type="InterPro" id="IPR036987">
    <property type="entry name" value="SRA-YDG_sf"/>
</dbReference>
<dbReference type="SMART" id="SM00466">
    <property type="entry name" value="SRA"/>
    <property type="match status" value="1"/>
</dbReference>